<dbReference type="Pfam" id="PF04542">
    <property type="entry name" value="Sigma70_r2"/>
    <property type="match status" value="1"/>
</dbReference>
<evidence type="ECO:0000313" key="7">
    <source>
        <dbReference type="EMBL" id="MDN5212758.1"/>
    </source>
</evidence>
<comment type="similarity">
    <text evidence="1">Belongs to the sigma-70 factor family. ECF subfamily.</text>
</comment>
<evidence type="ECO:0000256" key="1">
    <source>
        <dbReference type="ARBA" id="ARBA00010641"/>
    </source>
</evidence>
<evidence type="ECO:0000259" key="5">
    <source>
        <dbReference type="Pfam" id="PF04542"/>
    </source>
</evidence>
<evidence type="ECO:0000256" key="4">
    <source>
        <dbReference type="ARBA" id="ARBA00023163"/>
    </source>
</evidence>
<feature type="domain" description="RNA polymerase sigma-70 region 2" evidence="5">
    <location>
        <begin position="12"/>
        <end position="79"/>
    </location>
</feature>
<evidence type="ECO:0000313" key="8">
    <source>
        <dbReference type="Proteomes" id="UP001172083"/>
    </source>
</evidence>
<keyword evidence="2" id="KW-0805">Transcription regulation</keyword>
<dbReference type="RefSeq" id="WP_346758075.1">
    <property type="nucleotide sequence ID" value="NZ_JAUJEB010000001.1"/>
</dbReference>
<comment type="caution">
    <text evidence="7">The sequence shown here is derived from an EMBL/GenBank/DDBJ whole genome shotgun (WGS) entry which is preliminary data.</text>
</comment>
<dbReference type="InterPro" id="IPR013325">
    <property type="entry name" value="RNA_pol_sigma_r2"/>
</dbReference>
<organism evidence="7 8">
    <name type="scientific">Agaribacillus aureus</name>
    <dbReference type="NCBI Taxonomy" id="3051825"/>
    <lineage>
        <taxon>Bacteria</taxon>
        <taxon>Pseudomonadati</taxon>
        <taxon>Bacteroidota</taxon>
        <taxon>Cytophagia</taxon>
        <taxon>Cytophagales</taxon>
        <taxon>Splendidivirgaceae</taxon>
        <taxon>Agaribacillus</taxon>
    </lineage>
</organism>
<dbReference type="Gene3D" id="1.10.1740.10">
    <property type="match status" value="1"/>
</dbReference>
<evidence type="ECO:0000256" key="2">
    <source>
        <dbReference type="ARBA" id="ARBA00023015"/>
    </source>
</evidence>
<dbReference type="InterPro" id="IPR014284">
    <property type="entry name" value="RNA_pol_sigma-70_dom"/>
</dbReference>
<dbReference type="PANTHER" id="PTHR43133">
    <property type="entry name" value="RNA POLYMERASE ECF-TYPE SIGMA FACTO"/>
    <property type="match status" value="1"/>
</dbReference>
<dbReference type="PANTHER" id="PTHR43133:SF46">
    <property type="entry name" value="RNA POLYMERASE SIGMA-70 FACTOR ECF SUBFAMILY"/>
    <property type="match status" value="1"/>
</dbReference>
<dbReference type="InterPro" id="IPR013249">
    <property type="entry name" value="RNA_pol_sigma70_r4_t2"/>
</dbReference>
<evidence type="ECO:0000256" key="3">
    <source>
        <dbReference type="ARBA" id="ARBA00023082"/>
    </source>
</evidence>
<name>A0ABT8L4V2_9BACT</name>
<proteinExistence type="inferred from homology"/>
<feature type="domain" description="RNA polymerase sigma factor 70 region 4 type 2" evidence="6">
    <location>
        <begin position="108"/>
        <end position="160"/>
    </location>
</feature>
<dbReference type="EMBL" id="JAUJEB010000001">
    <property type="protein sequence ID" value="MDN5212758.1"/>
    <property type="molecule type" value="Genomic_DNA"/>
</dbReference>
<dbReference type="Pfam" id="PF08281">
    <property type="entry name" value="Sigma70_r4_2"/>
    <property type="match status" value="1"/>
</dbReference>
<dbReference type="InterPro" id="IPR007627">
    <property type="entry name" value="RNA_pol_sigma70_r2"/>
</dbReference>
<dbReference type="InterPro" id="IPR039425">
    <property type="entry name" value="RNA_pol_sigma-70-like"/>
</dbReference>
<dbReference type="Proteomes" id="UP001172083">
    <property type="component" value="Unassembled WGS sequence"/>
</dbReference>
<dbReference type="NCBIfam" id="TIGR02937">
    <property type="entry name" value="sigma70-ECF"/>
    <property type="match status" value="1"/>
</dbReference>
<keyword evidence="4" id="KW-0804">Transcription</keyword>
<reference evidence="7" key="1">
    <citation type="submission" date="2023-06" db="EMBL/GenBank/DDBJ databases">
        <title>Genomic of Agaribacillus aureum.</title>
        <authorList>
            <person name="Wang G."/>
        </authorList>
    </citation>
    <scope>NUCLEOTIDE SEQUENCE</scope>
    <source>
        <strain evidence="7">BMA12</strain>
    </source>
</reference>
<keyword evidence="3" id="KW-0731">Sigma factor</keyword>
<dbReference type="SUPFAM" id="SSF88659">
    <property type="entry name" value="Sigma3 and sigma4 domains of RNA polymerase sigma factors"/>
    <property type="match status" value="1"/>
</dbReference>
<sequence>MAEDYKNKLLILYRDHYRTLFNYGLKIIKDKEVVRDCIQDGFYNLWTDPSKLENVVVIKSYLIGILRNLILKHIASNGKTDGLKDFNTFEISIEDTLIDNENKEATSQQLQRAISNLTPKQKEIIYLRFYEGLSYEEIEKITNTNYQSVRNLLSKAIKNLRKYILNFILFFQIFLIL</sequence>
<dbReference type="InterPro" id="IPR013324">
    <property type="entry name" value="RNA_pol_sigma_r3/r4-like"/>
</dbReference>
<accession>A0ABT8L4V2</accession>
<dbReference type="InterPro" id="IPR036388">
    <property type="entry name" value="WH-like_DNA-bd_sf"/>
</dbReference>
<evidence type="ECO:0000259" key="6">
    <source>
        <dbReference type="Pfam" id="PF08281"/>
    </source>
</evidence>
<dbReference type="Gene3D" id="1.10.10.10">
    <property type="entry name" value="Winged helix-like DNA-binding domain superfamily/Winged helix DNA-binding domain"/>
    <property type="match status" value="1"/>
</dbReference>
<protein>
    <submittedName>
        <fullName evidence="7">Sigma-70 family RNA polymerase sigma factor</fullName>
    </submittedName>
</protein>
<gene>
    <name evidence="7" type="ORF">QQ020_11900</name>
</gene>
<dbReference type="SUPFAM" id="SSF88946">
    <property type="entry name" value="Sigma2 domain of RNA polymerase sigma factors"/>
    <property type="match status" value="1"/>
</dbReference>
<keyword evidence="8" id="KW-1185">Reference proteome</keyword>
<dbReference type="CDD" id="cd06171">
    <property type="entry name" value="Sigma70_r4"/>
    <property type="match status" value="1"/>
</dbReference>